<protein>
    <submittedName>
        <fullName evidence="4">Phosphotransferase</fullName>
    </submittedName>
</protein>
<evidence type="ECO:0000256" key="1">
    <source>
        <dbReference type="ARBA" id="ARBA00001946"/>
    </source>
</evidence>
<organism evidence="4 5">
    <name type="scientific">Streptomyces narbonensis</name>
    <dbReference type="NCBI Taxonomy" id="67333"/>
    <lineage>
        <taxon>Bacteria</taxon>
        <taxon>Bacillati</taxon>
        <taxon>Actinomycetota</taxon>
        <taxon>Actinomycetes</taxon>
        <taxon>Kitasatosporales</taxon>
        <taxon>Streptomycetaceae</taxon>
        <taxon>Streptomyces</taxon>
    </lineage>
</organism>
<evidence type="ECO:0000313" key="4">
    <source>
        <dbReference type="EMBL" id="MEU7072428.1"/>
    </source>
</evidence>
<name>A0ABV3CD61_9ACTN</name>
<keyword evidence="5" id="KW-1185">Reference proteome</keyword>
<accession>A0ABV3CD61</accession>
<reference evidence="4 5" key="1">
    <citation type="submission" date="2024-06" db="EMBL/GenBank/DDBJ databases">
        <title>The Natural Products Discovery Center: Release of the First 8490 Sequenced Strains for Exploring Actinobacteria Biosynthetic Diversity.</title>
        <authorList>
            <person name="Kalkreuter E."/>
            <person name="Kautsar S.A."/>
            <person name="Yang D."/>
            <person name="Bader C.D."/>
            <person name="Teijaro C.N."/>
            <person name="Fluegel L."/>
            <person name="Davis C.M."/>
            <person name="Simpson J.R."/>
            <person name="Lauterbach L."/>
            <person name="Steele A.D."/>
            <person name="Gui C."/>
            <person name="Meng S."/>
            <person name="Li G."/>
            <person name="Viehrig K."/>
            <person name="Ye F."/>
            <person name="Su P."/>
            <person name="Kiefer A.F."/>
            <person name="Nichols A."/>
            <person name="Cepeda A.J."/>
            <person name="Yan W."/>
            <person name="Fan B."/>
            <person name="Jiang Y."/>
            <person name="Adhikari A."/>
            <person name="Zheng C.-J."/>
            <person name="Schuster L."/>
            <person name="Cowan T.M."/>
            <person name="Smanski M.J."/>
            <person name="Chevrette M.G."/>
            <person name="De Carvalho L.P.S."/>
            <person name="Shen B."/>
        </authorList>
    </citation>
    <scope>NUCLEOTIDE SEQUENCE [LARGE SCALE GENOMIC DNA]</scope>
    <source>
        <strain evidence="4 5">NPDC045974</strain>
    </source>
</reference>
<comment type="caution">
    <text evidence="4">The sequence shown here is derived from an EMBL/GenBank/DDBJ whole genome shotgun (WGS) entry which is preliminary data.</text>
</comment>
<sequence length="461" mass="50001">MDVHLLAVRDGEQRPEVLLTRRAGDVYATGLWHAPSGHVEQETVVDAVVRETLEETGLVVDPADLRAAVTVHHRPPGGARERVGIFFEARRWEGTPWIREPDKCGGLGWFPLDALPDPMVAYCRAGLDAYRQGMPLALHFHEPDDPIAYDPGLDRLRAVPGPGCAELGPEPTVRDFVERAVGRIATWYDASWARAGSRVWRVHGTAGGEWFVKIHQNGTFHDREVAALRGWVPGLGGAGPRLVAADPALRAVVVTAVEGRSLHGRVLTDAAERTVFEAIGALAARIHASPLSSTGGGRVPLGPYDRMERHLDAARPLLGPGDEECVRSALTAAREHGPLTPVVTHGDLQLRNLLLGDDGSLRVIDFERSEPQPLVRDFIRILDRFDGRKDLADAFLSGYGRPLTDAETAHLAASAALDSVSGIAFGAKAGDPELVERGHRTLARLRPGTTWPFLRPQGAPR</sequence>
<dbReference type="SUPFAM" id="SSF55811">
    <property type="entry name" value="Nudix"/>
    <property type="match status" value="1"/>
</dbReference>
<dbReference type="PROSITE" id="PS51462">
    <property type="entry name" value="NUDIX"/>
    <property type="match status" value="1"/>
</dbReference>
<comment type="cofactor">
    <cofactor evidence="1">
        <name>Mg(2+)</name>
        <dbReference type="ChEBI" id="CHEBI:18420"/>
    </cofactor>
</comment>
<dbReference type="CDD" id="cd04683">
    <property type="entry name" value="NUDIX_Hydrolase"/>
    <property type="match status" value="1"/>
</dbReference>
<evidence type="ECO:0000256" key="2">
    <source>
        <dbReference type="ARBA" id="ARBA00022801"/>
    </source>
</evidence>
<dbReference type="Pfam" id="PF01636">
    <property type="entry name" value="APH"/>
    <property type="match status" value="1"/>
</dbReference>
<dbReference type="Gene3D" id="3.90.79.10">
    <property type="entry name" value="Nucleoside Triphosphate Pyrophosphohydrolase"/>
    <property type="match status" value="1"/>
</dbReference>
<feature type="domain" description="Nudix hydrolase" evidence="3">
    <location>
        <begin position="1"/>
        <end position="136"/>
    </location>
</feature>
<dbReference type="RefSeq" id="WP_358477057.1">
    <property type="nucleotide sequence ID" value="NZ_JBEZAE010000012.1"/>
</dbReference>
<evidence type="ECO:0000259" key="3">
    <source>
        <dbReference type="PROSITE" id="PS51462"/>
    </source>
</evidence>
<dbReference type="PANTHER" id="PTHR43046">
    <property type="entry name" value="GDP-MANNOSE MANNOSYL HYDROLASE"/>
    <property type="match status" value="1"/>
</dbReference>
<dbReference type="Proteomes" id="UP001551329">
    <property type="component" value="Unassembled WGS sequence"/>
</dbReference>
<dbReference type="Gene3D" id="3.90.1200.10">
    <property type="match status" value="1"/>
</dbReference>
<dbReference type="Pfam" id="PF00293">
    <property type="entry name" value="NUDIX"/>
    <property type="match status" value="1"/>
</dbReference>
<dbReference type="InterPro" id="IPR015797">
    <property type="entry name" value="NUDIX_hydrolase-like_dom_sf"/>
</dbReference>
<dbReference type="InterPro" id="IPR000086">
    <property type="entry name" value="NUDIX_hydrolase_dom"/>
</dbReference>
<evidence type="ECO:0000313" key="5">
    <source>
        <dbReference type="Proteomes" id="UP001551329"/>
    </source>
</evidence>
<dbReference type="InterPro" id="IPR002575">
    <property type="entry name" value="Aminoglycoside_PTrfase"/>
</dbReference>
<keyword evidence="2" id="KW-0378">Hydrolase</keyword>
<dbReference type="PANTHER" id="PTHR43046:SF16">
    <property type="entry name" value="ADP-RIBOSE PYROPHOSPHATASE YJHB-RELATED"/>
    <property type="match status" value="1"/>
</dbReference>
<dbReference type="SUPFAM" id="SSF56112">
    <property type="entry name" value="Protein kinase-like (PK-like)"/>
    <property type="match status" value="1"/>
</dbReference>
<dbReference type="EMBL" id="JBEZAE010000012">
    <property type="protein sequence ID" value="MEU7072428.1"/>
    <property type="molecule type" value="Genomic_DNA"/>
</dbReference>
<dbReference type="InterPro" id="IPR011009">
    <property type="entry name" value="Kinase-like_dom_sf"/>
</dbReference>
<gene>
    <name evidence="4" type="ORF">AB0A88_20110</name>
</gene>
<proteinExistence type="predicted"/>